<dbReference type="GO" id="GO:0033528">
    <property type="term" value="P:S-methylmethionine cycle"/>
    <property type="evidence" value="ECO:0007669"/>
    <property type="project" value="TreeGrafter"/>
</dbReference>
<evidence type="ECO:0000256" key="3">
    <source>
        <dbReference type="ARBA" id="ARBA00022723"/>
    </source>
</evidence>
<dbReference type="InterPro" id="IPR036589">
    <property type="entry name" value="HCY_dom_sf"/>
</dbReference>
<dbReference type="InterPro" id="IPR051486">
    <property type="entry name" value="Hcy_S-methyltransferase"/>
</dbReference>
<feature type="domain" description="Hcy-binding" evidence="6">
    <location>
        <begin position="1"/>
        <end position="346"/>
    </location>
</feature>
<feature type="binding site" evidence="5">
    <location>
        <position position="332"/>
    </location>
    <ligand>
        <name>Zn(2+)</name>
        <dbReference type="ChEBI" id="CHEBI:29105"/>
    </ligand>
</feature>
<keyword evidence="4 5" id="KW-0862">Zinc</keyword>
<evidence type="ECO:0000256" key="2">
    <source>
        <dbReference type="ARBA" id="ARBA00022679"/>
    </source>
</evidence>
<reference evidence="7 8" key="1">
    <citation type="submission" date="2016-01" db="EMBL/GenBank/DDBJ databases">
        <title>Biosynthesis of antibiotic leucinostatins and their inhibition on Phytophthora in bio-control Purpureocillium lilacinum.</title>
        <authorList>
            <person name="Wang G."/>
            <person name="Liu Z."/>
            <person name="Lin R."/>
            <person name="Li E."/>
            <person name="Mao Z."/>
            <person name="Ling J."/>
            <person name="Yin W."/>
            <person name="Xie B."/>
        </authorList>
    </citation>
    <scope>NUCLEOTIDE SEQUENCE [LARGE SCALE GENOMIC DNA]</scope>
    <source>
        <strain evidence="7">PLBJ-1</strain>
    </source>
</reference>
<dbReference type="PANTHER" id="PTHR46015">
    <property type="entry name" value="ZGC:172121"/>
    <property type="match status" value="1"/>
</dbReference>
<dbReference type="Gene3D" id="3.20.20.330">
    <property type="entry name" value="Homocysteine-binding-like domain"/>
    <property type="match status" value="1"/>
</dbReference>
<gene>
    <name evidence="7" type="ORF">VFPBJ_11074</name>
</gene>
<sequence>MSSEPPVLILDGGLGTSLERSYGCTFTPATPLWSSHLLVSDPSLLQRCQADFASGVPVDVLLTATYQFSVAGFAGTKTADYPDGIPRSDIPRFVEAAVRTAEQARGADAHARLALSLGPYGACMIPSQEYSGRYDTEHDSEDALREWHADRMQLFGGITNLASRIQYVALETIPRVDEIRALRKAISAVPDLAIRPFWMSCLFPHADADTLPDGSSPEDAVRAMLGPGVASARPWGIGINCTKLWKLDTLLRRYEAAVAGLLQEGVIEAWPALVLYPDGTNGEVYNTTTQKWEMPEDVKGEDRATWEDQLKDIVLGTQQRGKWQQIIVGGCCMAGAEDIKRLRHALVGK</sequence>
<evidence type="ECO:0000256" key="4">
    <source>
        <dbReference type="ARBA" id="ARBA00022833"/>
    </source>
</evidence>
<accession>A0A179FR22</accession>
<keyword evidence="2 5" id="KW-0808">Transferase</keyword>
<comment type="cofactor">
    <cofactor evidence="5">
        <name>Zn(2+)</name>
        <dbReference type="ChEBI" id="CHEBI:29105"/>
    </cofactor>
</comment>
<proteinExistence type="predicted"/>
<dbReference type="EMBL" id="LSBH01000012">
    <property type="protein sequence ID" value="OAQ67479.1"/>
    <property type="molecule type" value="Genomic_DNA"/>
</dbReference>
<dbReference type="PROSITE" id="PS50970">
    <property type="entry name" value="HCY"/>
    <property type="match status" value="1"/>
</dbReference>
<protein>
    <submittedName>
        <fullName evidence="7">Homocysteine S-methyltransferase</fullName>
    </submittedName>
</protein>
<feature type="binding site" evidence="5">
    <location>
        <position position="241"/>
    </location>
    <ligand>
        <name>Zn(2+)</name>
        <dbReference type="ChEBI" id="CHEBI:29105"/>
    </ligand>
</feature>
<organism evidence="7 8">
    <name type="scientific">Purpureocillium lilacinum</name>
    <name type="common">Paecilomyces lilacinus</name>
    <dbReference type="NCBI Taxonomy" id="33203"/>
    <lineage>
        <taxon>Eukaryota</taxon>
        <taxon>Fungi</taxon>
        <taxon>Dikarya</taxon>
        <taxon>Ascomycota</taxon>
        <taxon>Pezizomycotina</taxon>
        <taxon>Sordariomycetes</taxon>
        <taxon>Hypocreomycetidae</taxon>
        <taxon>Hypocreales</taxon>
        <taxon>Ophiocordycipitaceae</taxon>
        <taxon>Purpureocillium</taxon>
    </lineage>
</organism>
<dbReference type="GO" id="GO:0032259">
    <property type="term" value="P:methylation"/>
    <property type="evidence" value="ECO:0007669"/>
    <property type="project" value="UniProtKB-KW"/>
</dbReference>
<dbReference type="GO" id="GO:0009086">
    <property type="term" value="P:methionine biosynthetic process"/>
    <property type="evidence" value="ECO:0007669"/>
    <property type="project" value="TreeGrafter"/>
</dbReference>
<feature type="binding site" evidence="5">
    <location>
        <position position="331"/>
    </location>
    <ligand>
        <name>Zn(2+)</name>
        <dbReference type="ChEBI" id="CHEBI:29105"/>
    </ligand>
</feature>
<evidence type="ECO:0000256" key="1">
    <source>
        <dbReference type="ARBA" id="ARBA00022603"/>
    </source>
</evidence>
<dbReference type="PANTHER" id="PTHR46015:SF1">
    <property type="entry name" value="HOMOCYSTEINE S-METHYLTRANSFERASE-LIKE ISOFORM 1"/>
    <property type="match status" value="1"/>
</dbReference>
<evidence type="ECO:0000256" key="5">
    <source>
        <dbReference type="PROSITE-ProRule" id="PRU00333"/>
    </source>
</evidence>
<name>A0A179FR22_PURLI</name>
<dbReference type="GO" id="GO:0008898">
    <property type="term" value="F:S-adenosylmethionine-homocysteine S-methyltransferase activity"/>
    <property type="evidence" value="ECO:0007669"/>
    <property type="project" value="TreeGrafter"/>
</dbReference>
<dbReference type="InterPro" id="IPR003726">
    <property type="entry name" value="HCY_dom"/>
</dbReference>
<dbReference type="Proteomes" id="UP000078240">
    <property type="component" value="Unassembled WGS sequence"/>
</dbReference>
<evidence type="ECO:0000313" key="8">
    <source>
        <dbReference type="Proteomes" id="UP000078240"/>
    </source>
</evidence>
<dbReference type="AlphaFoldDB" id="A0A179FR22"/>
<comment type="caution">
    <text evidence="7">The sequence shown here is derived from an EMBL/GenBank/DDBJ whole genome shotgun (WGS) entry which is preliminary data.</text>
</comment>
<dbReference type="GO" id="GO:0046872">
    <property type="term" value="F:metal ion binding"/>
    <property type="evidence" value="ECO:0007669"/>
    <property type="project" value="UniProtKB-KW"/>
</dbReference>
<evidence type="ECO:0000313" key="7">
    <source>
        <dbReference type="EMBL" id="OAQ67479.1"/>
    </source>
</evidence>
<dbReference type="Pfam" id="PF02574">
    <property type="entry name" value="S-methyl_trans"/>
    <property type="match status" value="1"/>
</dbReference>
<keyword evidence="1 5" id="KW-0489">Methyltransferase</keyword>
<dbReference type="SUPFAM" id="SSF82282">
    <property type="entry name" value="Homocysteine S-methyltransferase"/>
    <property type="match status" value="1"/>
</dbReference>
<keyword evidence="3 5" id="KW-0479">Metal-binding</keyword>
<evidence type="ECO:0000259" key="6">
    <source>
        <dbReference type="PROSITE" id="PS50970"/>
    </source>
</evidence>